<dbReference type="Gene3D" id="3.40.1090.10">
    <property type="entry name" value="Cytosolic phospholipase A2 catalytic domain"/>
    <property type="match status" value="2"/>
</dbReference>
<keyword evidence="2" id="KW-0378">Hydrolase</keyword>
<accession>A0A1H9M3Q1</accession>
<evidence type="ECO:0000256" key="2">
    <source>
        <dbReference type="PROSITE-ProRule" id="PRU01161"/>
    </source>
</evidence>
<proteinExistence type="predicted"/>
<dbReference type="RefSeq" id="WP_089952605.1">
    <property type="nucleotide sequence ID" value="NZ_FOFR01000008.1"/>
</dbReference>
<evidence type="ECO:0000256" key="1">
    <source>
        <dbReference type="ARBA" id="ARBA00023098"/>
    </source>
</evidence>
<dbReference type="InterPro" id="IPR016035">
    <property type="entry name" value="Acyl_Trfase/lysoPLipase"/>
</dbReference>
<feature type="active site" description="Proton acceptor" evidence="2">
    <location>
        <position position="185"/>
    </location>
</feature>
<gene>
    <name evidence="4" type="ORF">SAMN05216188_108228</name>
</gene>
<feature type="active site" description="Nucleophile" evidence="2">
    <location>
        <position position="44"/>
    </location>
</feature>
<dbReference type="GO" id="GO:0016787">
    <property type="term" value="F:hydrolase activity"/>
    <property type="evidence" value="ECO:0007669"/>
    <property type="project" value="UniProtKB-UniRule"/>
</dbReference>
<keyword evidence="1 2" id="KW-0443">Lipid metabolism</keyword>
<evidence type="ECO:0000313" key="5">
    <source>
        <dbReference type="Proteomes" id="UP000199352"/>
    </source>
</evidence>
<feature type="short sequence motif" description="DGA/G" evidence="2">
    <location>
        <begin position="185"/>
        <end position="187"/>
    </location>
</feature>
<organism evidence="4 5">
    <name type="scientific">Lentzea xinjiangensis</name>
    <dbReference type="NCBI Taxonomy" id="402600"/>
    <lineage>
        <taxon>Bacteria</taxon>
        <taxon>Bacillati</taxon>
        <taxon>Actinomycetota</taxon>
        <taxon>Actinomycetes</taxon>
        <taxon>Pseudonocardiales</taxon>
        <taxon>Pseudonocardiaceae</taxon>
        <taxon>Lentzea</taxon>
    </lineage>
</organism>
<evidence type="ECO:0000259" key="3">
    <source>
        <dbReference type="PROSITE" id="PS51635"/>
    </source>
</evidence>
<reference evidence="5" key="1">
    <citation type="submission" date="2016-10" db="EMBL/GenBank/DDBJ databases">
        <authorList>
            <person name="Varghese N."/>
            <person name="Submissions S."/>
        </authorList>
    </citation>
    <scope>NUCLEOTIDE SEQUENCE [LARGE SCALE GENOMIC DNA]</scope>
    <source>
        <strain evidence="5">CGMCC 4.3525</strain>
    </source>
</reference>
<feature type="domain" description="PNPLA" evidence="3">
    <location>
        <begin position="7"/>
        <end position="198"/>
    </location>
</feature>
<dbReference type="PROSITE" id="PS51635">
    <property type="entry name" value="PNPLA"/>
    <property type="match status" value="1"/>
</dbReference>
<dbReference type="SUPFAM" id="SSF52151">
    <property type="entry name" value="FabD/lysophospholipase-like"/>
    <property type="match status" value="1"/>
</dbReference>
<dbReference type="Pfam" id="PF01734">
    <property type="entry name" value="Patatin"/>
    <property type="match status" value="1"/>
</dbReference>
<keyword evidence="5" id="KW-1185">Reference proteome</keyword>
<dbReference type="Proteomes" id="UP000199352">
    <property type="component" value="Unassembled WGS sequence"/>
</dbReference>
<protein>
    <submittedName>
        <fullName evidence="4">NTE family protein</fullName>
    </submittedName>
</protein>
<dbReference type="OrthoDB" id="2339873at2"/>
<dbReference type="STRING" id="402600.SAMN05216188_108228"/>
<feature type="short sequence motif" description="GXGXXG" evidence="2">
    <location>
        <begin position="11"/>
        <end position="16"/>
    </location>
</feature>
<feature type="short sequence motif" description="GXSXG" evidence="2">
    <location>
        <begin position="42"/>
        <end position="46"/>
    </location>
</feature>
<dbReference type="GO" id="GO:0016042">
    <property type="term" value="P:lipid catabolic process"/>
    <property type="evidence" value="ECO:0007669"/>
    <property type="project" value="UniProtKB-UniRule"/>
</dbReference>
<evidence type="ECO:0000313" key="4">
    <source>
        <dbReference type="EMBL" id="SER18127.1"/>
    </source>
</evidence>
<sequence>MTGERALVLGGGGVTGIAWETGILHGLAERGVDLTGADLFVGTSAGSVVATQLAGGVPLADLYAGQLEPPDGELPARLTPWMLARYALSYVMPGTPAAKRARLGRAAVNARTPSEASRLEVFEHRLSIKDWPERALKVTAVDTADGKFVAFDRDSGVPLVKAVASSCAVPLVWPPVTIDGRRYMDGGMRSVANVDLAAGCSRVVVVAPLTRSASQAATPAAQAAKLGVPSIVVSPDEAALAAIGKNLLDPARRRPAAEAGRAQAASIAEAVRAVWDETR</sequence>
<dbReference type="AlphaFoldDB" id="A0A1H9M3Q1"/>
<dbReference type="InterPro" id="IPR002641">
    <property type="entry name" value="PNPLA_dom"/>
</dbReference>
<dbReference type="EMBL" id="FOFR01000008">
    <property type="protein sequence ID" value="SER18127.1"/>
    <property type="molecule type" value="Genomic_DNA"/>
</dbReference>
<keyword evidence="2" id="KW-0442">Lipid degradation</keyword>
<name>A0A1H9M3Q1_9PSEU</name>